<evidence type="ECO:0000256" key="1">
    <source>
        <dbReference type="ARBA" id="ARBA00004123"/>
    </source>
</evidence>
<feature type="compositionally biased region" description="Low complexity" evidence="4">
    <location>
        <begin position="247"/>
        <end position="257"/>
    </location>
</feature>
<dbReference type="Pfam" id="PF04503">
    <property type="entry name" value="SSDP"/>
    <property type="match status" value="1"/>
</dbReference>
<feature type="compositionally biased region" description="Basic and acidic residues" evidence="4">
    <location>
        <begin position="400"/>
        <end position="413"/>
    </location>
</feature>
<dbReference type="GO" id="GO:0005634">
    <property type="term" value="C:nucleus"/>
    <property type="evidence" value="ECO:0007669"/>
    <property type="project" value="UniProtKB-SubCell"/>
</dbReference>
<keyword evidence="2 6" id="KW-0238">DNA-binding</keyword>
<feature type="region of interest" description="Disordered" evidence="4">
    <location>
        <begin position="400"/>
        <end position="424"/>
    </location>
</feature>
<keyword evidence="5" id="KW-1185">Reference proteome</keyword>
<dbReference type="PANTHER" id="PTHR12610">
    <property type="entry name" value="SINGLE STRANDED DNA BINDING PROTEIN"/>
    <property type="match status" value="1"/>
</dbReference>
<dbReference type="SMART" id="SM00667">
    <property type="entry name" value="LisH"/>
    <property type="match status" value="1"/>
</dbReference>
<dbReference type="GO" id="GO:0045944">
    <property type="term" value="P:positive regulation of transcription by RNA polymerase II"/>
    <property type="evidence" value="ECO:0007669"/>
    <property type="project" value="TreeGrafter"/>
</dbReference>
<dbReference type="RefSeq" id="XP_018493763.1">
    <property type="nucleotide sequence ID" value="XM_018638247.1"/>
</dbReference>
<dbReference type="PROSITE" id="PS50896">
    <property type="entry name" value="LISH"/>
    <property type="match status" value="1"/>
</dbReference>
<dbReference type="PANTHER" id="PTHR12610:SF12">
    <property type="entry name" value="SEQUENCE-SPECIFIC SINGLE-STRANDED DNA-BINDING PROTEIN, ISOFORM D"/>
    <property type="match status" value="1"/>
</dbReference>
<feature type="compositionally biased region" description="Pro residues" evidence="4">
    <location>
        <begin position="113"/>
        <end position="145"/>
    </location>
</feature>
<comment type="subcellular location">
    <subcellularLocation>
        <location evidence="1">Nucleus</location>
    </subcellularLocation>
</comment>
<evidence type="ECO:0000256" key="3">
    <source>
        <dbReference type="ARBA" id="ARBA00023242"/>
    </source>
</evidence>
<sequence length="424" mass="44364">MYAKSKNSTVPSDAQAREKLALYVYEYLLHVGAQKAAQTFLSEIRWEKNITLGEPPGFLHSWWCVFWDLYCAAPERRDSCEHSSEAKAFHDYGFVNNGQYAVNGIVHNSPHMRPSPPGAPPVGPPTPGGGASPHPPNPQMIPPNQPFMNPRFSGGPRPGVRMPQQDFNSGPGGMPGQPMMANNMDPSRPGDGADFVGWQGPPQMSPMNPRMNPPRGQPMAPMNPGQYGGMRPPPNGNMGPGGPAMPGGPMSMPAGRPWGQPGTPGMSYSSASPGSHYGGPPVSGAGPPGPGTPIMPSPQDSSNSGNDGMYTMMKPVSGGGGGLPGFPGMGANDGGPMGGPLGPDMGPPMNGDGLDGMKNSPANGPSTPREDGPPMGDYGMGFPAENQQTESAAILKIKESMQEEAKRFEKDTPSDGGPTDYFMQ</sequence>
<feature type="compositionally biased region" description="Low complexity" evidence="4">
    <location>
        <begin position="342"/>
        <end position="352"/>
    </location>
</feature>
<dbReference type="KEGG" id="goe:100906050"/>
<dbReference type="InterPro" id="IPR008116">
    <property type="entry name" value="SSDP_DNA-bd"/>
</dbReference>
<dbReference type="CTD" id="42177"/>
<keyword evidence="3" id="KW-0539">Nucleus</keyword>
<evidence type="ECO:0000256" key="4">
    <source>
        <dbReference type="SAM" id="MobiDB-lite"/>
    </source>
</evidence>
<proteinExistence type="predicted"/>
<feature type="compositionally biased region" description="Gly residues" evidence="4">
    <location>
        <begin position="317"/>
        <end position="341"/>
    </location>
</feature>
<dbReference type="Proteomes" id="UP000694867">
    <property type="component" value="Unplaced"/>
</dbReference>
<protein>
    <submittedName>
        <fullName evidence="6">Single-stranded DNA-binding protein 3</fullName>
    </submittedName>
</protein>
<feature type="region of interest" description="Disordered" evidence="4">
    <location>
        <begin position="107"/>
        <end position="157"/>
    </location>
</feature>
<organism evidence="5 6">
    <name type="scientific">Galendromus occidentalis</name>
    <name type="common">western predatory mite</name>
    <dbReference type="NCBI Taxonomy" id="34638"/>
    <lineage>
        <taxon>Eukaryota</taxon>
        <taxon>Metazoa</taxon>
        <taxon>Ecdysozoa</taxon>
        <taxon>Arthropoda</taxon>
        <taxon>Chelicerata</taxon>
        <taxon>Arachnida</taxon>
        <taxon>Acari</taxon>
        <taxon>Parasitiformes</taxon>
        <taxon>Mesostigmata</taxon>
        <taxon>Gamasina</taxon>
        <taxon>Phytoseioidea</taxon>
        <taxon>Phytoseiidae</taxon>
        <taxon>Typhlodrominae</taxon>
        <taxon>Galendromus</taxon>
    </lineage>
</organism>
<gene>
    <name evidence="6" type="primary">LOC100906050</name>
</gene>
<feature type="compositionally biased region" description="Pro residues" evidence="4">
    <location>
        <begin position="287"/>
        <end position="296"/>
    </location>
</feature>
<accession>A0AAJ7L2P1</accession>
<dbReference type="AlphaFoldDB" id="A0AAJ7L2P1"/>
<feature type="region of interest" description="Disordered" evidence="4">
    <location>
        <begin position="225"/>
        <end position="384"/>
    </location>
</feature>
<evidence type="ECO:0000256" key="2">
    <source>
        <dbReference type="ARBA" id="ARBA00023125"/>
    </source>
</evidence>
<name>A0AAJ7L2P1_9ACAR</name>
<dbReference type="InterPro" id="IPR006594">
    <property type="entry name" value="LisH"/>
</dbReference>
<reference evidence="6" key="1">
    <citation type="submission" date="2025-08" db="UniProtKB">
        <authorList>
            <consortium name="RefSeq"/>
        </authorList>
    </citation>
    <scope>IDENTIFICATION</scope>
</reference>
<dbReference type="GO" id="GO:0003697">
    <property type="term" value="F:single-stranded DNA binding"/>
    <property type="evidence" value="ECO:0007669"/>
    <property type="project" value="InterPro"/>
</dbReference>
<dbReference type="GeneID" id="100906050"/>
<dbReference type="PRINTS" id="PR01743">
    <property type="entry name" value="SSDNABINDING"/>
</dbReference>
<evidence type="ECO:0000313" key="6">
    <source>
        <dbReference type="RefSeq" id="XP_018493763.1"/>
    </source>
</evidence>
<evidence type="ECO:0000313" key="5">
    <source>
        <dbReference type="Proteomes" id="UP000694867"/>
    </source>
</evidence>